<evidence type="ECO:0000313" key="6">
    <source>
        <dbReference type="Proteomes" id="UP000694522"/>
    </source>
</evidence>
<keyword evidence="3" id="KW-0472">Membrane</keyword>
<feature type="region of interest" description="Disordered" evidence="2">
    <location>
        <begin position="1"/>
        <end position="63"/>
    </location>
</feature>
<accession>A0A8B9IZ27</accession>
<feature type="region of interest" description="Disordered" evidence="2">
    <location>
        <begin position="234"/>
        <end position="297"/>
    </location>
</feature>
<dbReference type="Gene3D" id="2.60.120.260">
    <property type="entry name" value="Galactose-binding domain-like"/>
    <property type="match status" value="1"/>
</dbReference>
<keyword evidence="3" id="KW-1133">Transmembrane helix</keyword>
<dbReference type="InterPro" id="IPR000421">
    <property type="entry name" value="FA58C"/>
</dbReference>
<feature type="compositionally biased region" description="Basic and acidic residues" evidence="2">
    <location>
        <begin position="52"/>
        <end position="63"/>
    </location>
</feature>
<reference evidence="5" key="1">
    <citation type="submission" date="2025-08" db="UniProtKB">
        <authorList>
            <consortium name="Ensembl"/>
        </authorList>
    </citation>
    <scope>IDENTIFICATION</scope>
</reference>
<keyword evidence="3" id="KW-0812">Transmembrane</keyword>
<feature type="compositionally biased region" description="Low complexity" evidence="2">
    <location>
        <begin position="253"/>
        <end position="268"/>
    </location>
</feature>
<evidence type="ECO:0000259" key="4">
    <source>
        <dbReference type="PROSITE" id="PS50022"/>
    </source>
</evidence>
<dbReference type="GO" id="GO:0005886">
    <property type="term" value="C:plasma membrane"/>
    <property type="evidence" value="ECO:0007669"/>
    <property type="project" value="TreeGrafter"/>
</dbReference>
<organism evidence="5 6">
    <name type="scientific">Amazona collaria</name>
    <name type="common">yellow-billed parrot</name>
    <dbReference type="NCBI Taxonomy" id="241587"/>
    <lineage>
        <taxon>Eukaryota</taxon>
        <taxon>Metazoa</taxon>
        <taxon>Chordata</taxon>
        <taxon>Craniata</taxon>
        <taxon>Vertebrata</taxon>
        <taxon>Euteleostomi</taxon>
        <taxon>Archelosauria</taxon>
        <taxon>Archosauria</taxon>
        <taxon>Dinosauria</taxon>
        <taxon>Saurischia</taxon>
        <taxon>Theropoda</taxon>
        <taxon>Coelurosauria</taxon>
        <taxon>Aves</taxon>
        <taxon>Neognathae</taxon>
        <taxon>Neoaves</taxon>
        <taxon>Telluraves</taxon>
        <taxon>Australaves</taxon>
        <taxon>Psittaciformes</taxon>
        <taxon>Psittacidae</taxon>
        <taxon>Amazona</taxon>
    </lineage>
</organism>
<evidence type="ECO:0000313" key="5">
    <source>
        <dbReference type="Ensembl" id="ENSACOP00000015920.1"/>
    </source>
</evidence>
<keyword evidence="6" id="KW-1185">Reference proteome</keyword>
<dbReference type="SUPFAM" id="SSF49785">
    <property type="entry name" value="Galactose-binding domain-like"/>
    <property type="match status" value="1"/>
</dbReference>
<proteinExistence type="predicted"/>
<dbReference type="GO" id="GO:0038023">
    <property type="term" value="F:signaling receptor activity"/>
    <property type="evidence" value="ECO:0007669"/>
    <property type="project" value="TreeGrafter"/>
</dbReference>
<dbReference type="PANTHER" id="PTHR46806:SF6">
    <property type="entry name" value="DISCOIDIN, CUB AND LCCL DOMAIN CONTAINING 1"/>
    <property type="match status" value="1"/>
</dbReference>
<dbReference type="PROSITE" id="PS50022">
    <property type="entry name" value="FA58C_3"/>
    <property type="match status" value="1"/>
</dbReference>
<dbReference type="Ensembl" id="ENSACOT00000016488.1">
    <property type="protein sequence ID" value="ENSACOP00000015920.1"/>
    <property type="gene ID" value="ENSACOG00000011102.1"/>
</dbReference>
<dbReference type="AlphaFoldDB" id="A0A8B9IZ27"/>
<dbReference type="InterPro" id="IPR050633">
    <property type="entry name" value="Neuropilin_MCO_CoagFactor"/>
</dbReference>
<dbReference type="CDD" id="cd00057">
    <property type="entry name" value="FA58C"/>
    <property type="match status" value="1"/>
</dbReference>
<dbReference type="Proteomes" id="UP000694522">
    <property type="component" value="Unplaced"/>
</dbReference>
<dbReference type="Pfam" id="PF00754">
    <property type="entry name" value="F5_F8_type_C"/>
    <property type="match status" value="1"/>
</dbReference>
<evidence type="ECO:0000256" key="2">
    <source>
        <dbReference type="SAM" id="MobiDB-lite"/>
    </source>
</evidence>
<feature type="transmembrane region" description="Helical" evidence="3">
    <location>
        <begin position="418"/>
        <end position="441"/>
    </location>
</feature>
<keyword evidence="1" id="KW-1015">Disulfide bond</keyword>
<sequence>MSRVGRSPWHGRRASRSMSRPLPTGSTPKGEGGGAGDLPLCPTPLRSPQGFAHRDPPPRRGSLSEKRLLFHKGIFRVAPQMKPWFGSQPWCHPGSHPAMSHCQPVLMCWRWLPSTPRPGGTRWMHWARTEPGGPNGQRSAPLGTRGQQNPALMLLGWSWTWAPAGTSLVSAGDTNVQTGVALSLPTSAAGSVHVLLLHLVPVNAFCSARAGRSRALCRENGVIVPAGGWRRQECGAGSRGRRLSAAGDSTWIPPKAGGSPRSSSPPTRDGGDSSWESSAPCNGAQWDPPSGIITKGSSGQHDYYVKSYCVSSSRDGKNWRPYRGSSGQEDKVFEGNTDSHGEVSNAFIPPIVGRYVRVTPQSWHQRMAMKVALLGCQSARGRAPRPYAPSVPREVPVPTSHAPIPGVALDPEKAGSTLLLLLLIGGFVLLSSSLLVLAFLCRRKRKPAAELNCGTMKGHPKLDPSPVCSLQTLPPPGSTLASFPTAPAPGDLMSPEYAEPDLLQLSPSSQPAPSTFKPPLDEGYTLPLVLSHYDTPGRHHEYAEPLPPEPEYATPFTEPEPAAAGVAMSPSLRYHTPAPRPAELPWGGPGGAAWGDSPGAEATLSHVYQEAL</sequence>
<feature type="domain" description="F5/8 type C" evidence="4">
    <location>
        <begin position="290"/>
        <end position="376"/>
    </location>
</feature>
<name>A0A8B9IZ27_9PSIT</name>
<protein>
    <recommendedName>
        <fullName evidence="4">F5/8 type C domain-containing protein</fullName>
    </recommendedName>
</protein>
<dbReference type="SMART" id="SM00231">
    <property type="entry name" value="FA58C"/>
    <property type="match status" value="1"/>
</dbReference>
<dbReference type="PANTHER" id="PTHR46806">
    <property type="entry name" value="F5/8 TYPE C DOMAIN-CONTAINING PROTEIN"/>
    <property type="match status" value="1"/>
</dbReference>
<evidence type="ECO:0000256" key="1">
    <source>
        <dbReference type="ARBA" id="ARBA00023157"/>
    </source>
</evidence>
<reference evidence="5" key="2">
    <citation type="submission" date="2025-09" db="UniProtKB">
        <authorList>
            <consortium name="Ensembl"/>
        </authorList>
    </citation>
    <scope>IDENTIFICATION</scope>
</reference>
<evidence type="ECO:0000256" key="3">
    <source>
        <dbReference type="SAM" id="Phobius"/>
    </source>
</evidence>
<dbReference type="InterPro" id="IPR008979">
    <property type="entry name" value="Galactose-bd-like_sf"/>
</dbReference>